<comment type="caution">
    <text evidence="11">The sequence shown here is derived from an EMBL/GenBank/DDBJ whole genome shotgun (WGS) entry which is preliminary data.</text>
</comment>
<dbReference type="Pfam" id="PF10408">
    <property type="entry name" value="Ufd2P_core"/>
    <property type="match status" value="1"/>
</dbReference>
<dbReference type="Gene3D" id="2.60.120.920">
    <property type="match status" value="1"/>
</dbReference>
<keyword evidence="7" id="KW-0862">Zinc</keyword>
<feature type="domain" description="RING-type" evidence="9">
    <location>
        <begin position="1253"/>
        <end position="1287"/>
    </location>
</feature>
<accession>A0AAP0NE42</accession>
<organism evidence="11 12">
    <name type="scientific">Liquidambar formosana</name>
    <name type="common">Formosan gum</name>
    <dbReference type="NCBI Taxonomy" id="63359"/>
    <lineage>
        <taxon>Eukaryota</taxon>
        <taxon>Viridiplantae</taxon>
        <taxon>Streptophyta</taxon>
        <taxon>Embryophyta</taxon>
        <taxon>Tracheophyta</taxon>
        <taxon>Spermatophyta</taxon>
        <taxon>Magnoliopsida</taxon>
        <taxon>eudicotyledons</taxon>
        <taxon>Gunneridae</taxon>
        <taxon>Pentapetalae</taxon>
        <taxon>Saxifragales</taxon>
        <taxon>Altingiaceae</taxon>
        <taxon>Liquidambar</taxon>
    </lineage>
</organism>
<keyword evidence="6" id="KW-0833">Ubl conjugation pathway</keyword>
<keyword evidence="12" id="KW-1185">Reference proteome</keyword>
<dbReference type="Pfam" id="PF25576">
    <property type="entry name" value="TPR_RNF123"/>
    <property type="match status" value="1"/>
</dbReference>
<keyword evidence="3" id="KW-0808">Transferase</keyword>
<evidence type="ECO:0000259" key="9">
    <source>
        <dbReference type="PROSITE" id="PS50089"/>
    </source>
</evidence>
<dbReference type="GO" id="GO:0006511">
    <property type="term" value="P:ubiquitin-dependent protein catabolic process"/>
    <property type="evidence" value="ECO:0007669"/>
    <property type="project" value="InterPro"/>
</dbReference>
<dbReference type="GO" id="GO:0005737">
    <property type="term" value="C:cytoplasm"/>
    <property type="evidence" value="ECO:0007669"/>
    <property type="project" value="TreeGrafter"/>
</dbReference>
<dbReference type="GO" id="GO:0008270">
    <property type="term" value="F:zinc ion binding"/>
    <property type="evidence" value="ECO:0007669"/>
    <property type="project" value="UniProtKB-KW"/>
</dbReference>
<reference evidence="11 12" key="1">
    <citation type="journal article" date="2024" name="Plant J.">
        <title>Genome sequences and population genomics reveal climatic adaptation and genomic divergence between two closely related sweetgum species.</title>
        <authorList>
            <person name="Xu W.Q."/>
            <person name="Ren C.Q."/>
            <person name="Zhang X.Y."/>
            <person name="Comes H.P."/>
            <person name="Liu X.H."/>
            <person name="Li Y.G."/>
            <person name="Kettle C.J."/>
            <person name="Jalonen R."/>
            <person name="Gaisberger H."/>
            <person name="Ma Y.Z."/>
            <person name="Qiu Y.X."/>
        </authorList>
    </citation>
    <scope>NUCLEOTIDE SEQUENCE [LARGE SCALE GENOMIC DNA]</scope>
    <source>
        <strain evidence="11">Hangzhou</strain>
    </source>
</reference>
<dbReference type="InterPro" id="IPR013083">
    <property type="entry name" value="Znf_RING/FYVE/PHD"/>
</dbReference>
<dbReference type="SMART" id="SM00449">
    <property type="entry name" value="SPRY"/>
    <property type="match status" value="1"/>
</dbReference>
<dbReference type="SUPFAM" id="SSF49899">
    <property type="entry name" value="Concanavalin A-like lectins/glucanases"/>
    <property type="match status" value="1"/>
</dbReference>
<dbReference type="PANTHER" id="PTHR13363">
    <property type="entry name" value="RING FINGER AND SRY DOMAIN-CONTAINING"/>
    <property type="match status" value="1"/>
</dbReference>
<gene>
    <name evidence="11" type="ORF">L1049_002000</name>
</gene>
<evidence type="ECO:0000256" key="1">
    <source>
        <dbReference type="ARBA" id="ARBA00000900"/>
    </source>
</evidence>
<dbReference type="Pfam" id="PF19322">
    <property type="entry name" value="RKP_N"/>
    <property type="match status" value="1"/>
</dbReference>
<dbReference type="InterPro" id="IPR043136">
    <property type="entry name" value="B30.2/SPRY_sf"/>
</dbReference>
<dbReference type="InterPro" id="IPR001841">
    <property type="entry name" value="Znf_RING"/>
</dbReference>
<evidence type="ECO:0000259" key="10">
    <source>
        <dbReference type="PROSITE" id="PS50188"/>
    </source>
</evidence>
<dbReference type="PROSITE" id="PS50089">
    <property type="entry name" value="ZF_RING_2"/>
    <property type="match status" value="1"/>
</dbReference>
<dbReference type="SUPFAM" id="SSF57850">
    <property type="entry name" value="RING/U-box"/>
    <property type="match status" value="1"/>
</dbReference>
<evidence type="ECO:0000256" key="2">
    <source>
        <dbReference type="ARBA" id="ARBA00012483"/>
    </source>
</evidence>
<protein>
    <recommendedName>
        <fullName evidence="2">RING-type E3 ubiquitin transferase</fullName>
        <ecNumber evidence="2">2.3.2.27</ecNumber>
    </recommendedName>
</protein>
<dbReference type="GO" id="GO:0016567">
    <property type="term" value="P:protein ubiquitination"/>
    <property type="evidence" value="ECO:0007669"/>
    <property type="project" value="InterPro"/>
</dbReference>
<evidence type="ECO:0000313" key="11">
    <source>
        <dbReference type="EMBL" id="KAK9271637.1"/>
    </source>
</evidence>
<dbReference type="Gene3D" id="3.30.40.10">
    <property type="entry name" value="Zinc/RING finger domain, C3HC4 (zinc finger)"/>
    <property type="match status" value="1"/>
</dbReference>
<evidence type="ECO:0000256" key="8">
    <source>
        <dbReference type="PROSITE-ProRule" id="PRU00175"/>
    </source>
</evidence>
<dbReference type="InterPro" id="IPR019474">
    <property type="entry name" value="Ub_conjug_fac_E4_core"/>
</dbReference>
<keyword evidence="5 8" id="KW-0863">Zinc-finger</keyword>
<evidence type="ECO:0000313" key="12">
    <source>
        <dbReference type="Proteomes" id="UP001415857"/>
    </source>
</evidence>
<dbReference type="InterPro" id="IPR003877">
    <property type="entry name" value="SPRY_dom"/>
</dbReference>
<dbReference type="FunFam" id="2.60.120.920:FF:000053">
    <property type="entry name" value="E3 ubiquitin-protein ligase RKP"/>
    <property type="match status" value="1"/>
</dbReference>
<dbReference type="GO" id="GO:0000151">
    <property type="term" value="C:ubiquitin ligase complex"/>
    <property type="evidence" value="ECO:0007669"/>
    <property type="project" value="InterPro"/>
</dbReference>
<feature type="domain" description="B30.2/SPRY" evidence="10">
    <location>
        <begin position="58"/>
        <end position="269"/>
    </location>
</feature>
<dbReference type="InterPro" id="IPR057987">
    <property type="entry name" value="TPR_RNF123/RKP"/>
</dbReference>
<evidence type="ECO:0000256" key="5">
    <source>
        <dbReference type="ARBA" id="ARBA00022771"/>
    </source>
</evidence>
<dbReference type="EC" id="2.3.2.27" evidence="2"/>
<dbReference type="CDD" id="cd12882">
    <property type="entry name" value="SPRY_RNF123"/>
    <property type="match status" value="1"/>
</dbReference>
<dbReference type="GO" id="GO:0034450">
    <property type="term" value="F:ubiquitin-ubiquitin ligase activity"/>
    <property type="evidence" value="ECO:0007669"/>
    <property type="project" value="InterPro"/>
</dbReference>
<proteinExistence type="predicted"/>
<dbReference type="PANTHER" id="PTHR13363:SF5">
    <property type="entry name" value="E3 UBIQUITIN-PROTEIN LIGASE RNF123"/>
    <property type="match status" value="1"/>
</dbReference>
<dbReference type="Proteomes" id="UP001415857">
    <property type="component" value="Unassembled WGS sequence"/>
</dbReference>
<dbReference type="PROSITE" id="PS50188">
    <property type="entry name" value="B302_SPRY"/>
    <property type="match status" value="1"/>
</dbReference>
<dbReference type="InterPro" id="IPR035773">
    <property type="entry name" value="SPRY_RNF123"/>
</dbReference>
<dbReference type="Pfam" id="PF00622">
    <property type="entry name" value="SPRY"/>
    <property type="match status" value="1"/>
</dbReference>
<evidence type="ECO:0000256" key="7">
    <source>
        <dbReference type="ARBA" id="ARBA00022833"/>
    </source>
</evidence>
<name>A0AAP0NE42_LIQFO</name>
<sequence length="1305" mass="147119">MAEDGLRMGGLSSGLAVILNGEDRKASSSKNRLVSYCDDFGHQSVERTLEHIFDLPYKSIGLLTSPIDTSVIRSIIKKDFLRVHVNSDALVSNRDGMCVIDNGCGPHTVAIKESSICGEIRIVKPPLLVESLAMFSSARANACVWKGKWMYEVILETSGIQQLGWATHSCPFTDQKGVGDADDSYAFDGRRVNKWNKDAEPYGQSWVVGDVIGCCIDLECDKISFYRNGVSLGVAFHGIRKMRPGHGYYPAISLSQGERCELNFGARPFKYPIEGFLPLQAPPSLNSLAVQLLRSLSRLLEMQCMERAEFSVEKLSRLKRFVPLDELFCPVSHGICEEFFSALDAEMGSAEYIGWGPVLFFMLEVFGERAPHDYTSLDRIVDLFLEFEGSRLMFEHVINALSCGCKTASLVLTACPYSGSYPYLALACHILRREELMVLWWKSSEFDYLFEGFLSRKTPNKQDLQCIIPSVWWPGSCEDMSYETSMMLTTKALSGAVSKIEEKHRDLCRLVIQFIPPITPPQLPGSVFRTFLQNLLLKNRGADRNVPPPGVSSNSVLVSLYTVILHFLSEGFALGDICGWLKGCGTSGGFDVGFLHRGGQQSFPIGLFLKNDPHRMDISRLGGSFSHLSKSHPVNDQDAEVVRWEEGCMDDEETRVTHFTRQKPCCCASYDVDLSRISKDPIRYTAKGSRGHCSPIPERSAHVAAECSAGSLNDEIADKPSSSDQSESEFGYRPVQHMRIVPRESNLSSATLKEEELLDAMLLLYHLGLAPNFKQASYYMSHQLQSISLLEETDKQIRERACSEQLKNLKDARNIYREEVIDCVRHCACSFVFWLWLLVCLWNIQVVNLPCCHYLRAGYRISLFSQWKQRGMYAACMWIVQLLLVLSKEDAVFIYIPEFYLEALVDCFHVLRKSEPPFVPSSIFIKQGLASFVTFVVTHFNDPRISSADLRDLLLQSISVLVQYKEFLAAFESNEAATHRMPKALLSAFDNRSWIPVTNILLRLCKGSGFGSSKQGESSSSSFVFQRLLRDTCIHDEELFSAFLNRLFNTLSWTMTEFSVSIREMQEKYQVVEFQQRKCSVIFDLSCNLTRVLEFCTREIPQAFLSGTDTNLRRLIELIVFILNHITSAADSEFFDLSLRRYGQSPEKVNRGMILAPLVGIILNLLDASVEAECREQNDVVGMFASMDCLDTVHYGFQYLLEYNWAGSFRGDTYLAKLRQLEKFSSLLISRTGSQEVKRAGCGRETDDDDSMCCICYACEADARFAPCSHKSCFGCISRHLLNCPRCFFCNAAVLEVFRMDKTTA</sequence>
<keyword evidence="4" id="KW-0479">Metal-binding</keyword>
<dbReference type="InterPro" id="IPR045737">
    <property type="entry name" value="RKP_N"/>
</dbReference>
<comment type="catalytic activity">
    <reaction evidence="1">
        <text>S-ubiquitinyl-[E2 ubiquitin-conjugating enzyme]-L-cysteine + [acceptor protein]-L-lysine = [E2 ubiquitin-conjugating enzyme]-L-cysteine + N(6)-ubiquitinyl-[acceptor protein]-L-lysine.</text>
        <dbReference type="EC" id="2.3.2.27"/>
    </reaction>
</comment>
<dbReference type="InterPro" id="IPR013320">
    <property type="entry name" value="ConA-like_dom_sf"/>
</dbReference>
<dbReference type="CDD" id="cd16541">
    <property type="entry name" value="RING-HC_RNF123"/>
    <property type="match status" value="1"/>
</dbReference>
<evidence type="ECO:0000256" key="3">
    <source>
        <dbReference type="ARBA" id="ARBA00022679"/>
    </source>
</evidence>
<dbReference type="InterPro" id="IPR001870">
    <property type="entry name" value="B30.2/SPRY"/>
</dbReference>
<dbReference type="InterPro" id="IPR045129">
    <property type="entry name" value="RNF123/RKP/RSPRY1"/>
</dbReference>
<evidence type="ECO:0000256" key="4">
    <source>
        <dbReference type="ARBA" id="ARBA00022723"/>
    </source>
</evidence>
<dbReference type="EMBL" id="JBBPBK010000013">
    <property type="protein sequence ID" value="KAK9271637.1"/>
    <property type="molecule type" value="Genomic_DNA"/>
</dbReference>
<evidence type="ECO:0000256" key="6">
    <source>
        <dbReference type="ARBA" id="ARBA00022786"/>
    </source>
</evidence>